<dbReference type="AlphaFoldDB" id="A0A251TGV2"/>
<evidence type="ECO:0000313" key="1">
    <source>
        <dbReference type="EMBL" id="OTG10357.1"/>
    </source>
</evidence>
<evidence type="ECO:0000313" key="2">
    <source>
        <dbReference type="Proteomes" id="UP000215914"/>
    </source>
</evidence>
<dbReference type="EMBL" id="CM007899">
    <property type="protein sequence ID" value="OTG10357.1"/>
    <property type="molecule type" value="Genomic_DNA"/>
</dbReference>
<accession>A0A251TGV2</accession>
<organism evidence="1 2">
    <name type="scientific">Helianthus annuus</name>
    <name type="common">Common sunflower</name>
    <dbReference type="NCBI Taxonomy" id="4232"/>
    <lineage>
        <taxon>Eukaryota</taxon>
        <taxon>Viridiplantae</taxon>
        <taxon>Streptophyta</taxon>
        <taxon>Embryophyta</taxon>
        <taxon>Tracheophyta</taxon>
        <taxon>Spermatophyta</taxon>
        <taxon>Magnoliopsida</taxon>
        <taxon>eudicotyledons</taxon>
        <taxon>Gunneridae</taxon>
        <taxon>Pentapetalae</taxon>
        <taxon>asterids</taxon>
        <taxon>campanulids</taxon>
        <taxon>Asterales</taxon>
        <taxon>Asteraceae</taxon>
        <taxon>Asteroideae</taxon>
        <taxon>Heliantheae alliance</taxon>
        <taxon>Heliantheae</taxon>
        <taxon>Helianthus</taxon>
    </lineage>
</organism>
<gene>
    <name evidence="1" type="ORF">HannXRQ_Chr10g0286691</name>
</gene>
<reference evidence="2" key="1">
    <citation type="journal article" date="2017" name="Nature">
        <title>The sunflower genome provides insights into oil metabolism, flowering and Asterid evolution.</title>
        <authorList>
            <person name="Badouin H."/>
            <person name="Gouzy J."/>
            <person name="Grassa C.J."/>
            <person name="Murat F."/>
            <person name="Staton S.E."/>
            <person name="Cottret L."/>
            <person name="Lelandais-Briere C."/>
            <person name="Owens G.L."/>
            <person name="Carrere S."/>
            <person name="Mayjonade B."/>
            <person name="Legrand L."/>
            <person name="Gill N."/>
            <person name="Kane N.C."/>
            <person name="Bowers J.E."/>
            <person name="Hubner S."/>
            <person name="Bellec A."/>
            <person name="Berard A."/>
            <person name="Berges H."/>
            <person name="Blanchet N."/>
            <person name="Boniface M.C."/>
            <person name="Brunel D."/>
            <person name="Catrice O."/>
            <person name="Chaidir N."/>
            <person name="Claudel C."/>
            <person name="Donnadieu C."/>
            <person name="Faraut T."/>
            <person name="Fievet G."/>
            <person name="Helmstetter N."/>
            <person name="King M."/>
            <person name="Knapp S.J."/>
            <person name="Lai Z."/>
            <person name="Le Paslier M.C."/>
            <person name="Lippi Y."/>
            <person name="Lorenzon L."/>
            <person name="Mandel J.R."/>
            <person name="Marage G."/>
            <person name="Marchand G."/>
            <person name="Marquand E."/>
            <person name="Bret-Mestries E."/>
            <person name="Morien E."/>
            <person name="Nambeesan S."/>
            <person name="Nguyen T."/>
            <person name="Pegot-Espagnet P."/>
            <person name="Pouilly N."/>
            <person name="Raftis F."/>
            <person name="Sallet E."/>
            <person name="Schiex T."/>
            <person name="Thomas J."/>
            <person name="Vandecasteele C."/>
            <person name="Vares D."/>
            <person name="Vear F."/>
            <person name="Vautrin S."/>
            <person name="Crespi M."/>
            <person name="Mangin B."/>
            <person name="Burke J.M."/>
            <person name="Salse J."/>
            <person name="Munos S."/>
            <person name="Vincourt P."/>
            <person name="Rieseberg L.H."/>
            <person name="Langlade N.B."/>
        </authorList>
    </citation>
    <scope>NUCLEOTIDE SEQUENCE [LARGE SCALE GENOMIC DNA]</scope>
    <source>
        <strain evidence="2">cv. SF193</strain>
    </source>
</reference>
<dbReference type="InParanoid" id="A0A251TGV2"/>
<keyword evidence="2" id="KW-1185">Reference proteome</keyword>
<proteinExistence type="predicted"/>
<dbReference type="Proteomes" id="UP000215914">
    <property type="component" value="Chromosome 10"/>
</dbReference>
<protein>
    <submittedName>
        <fullName evidence="1">Uncharacterized protein</fullName>
    </submittedName>
</protein>
<name>A0A251TGV2_HELAN</name>
<sequence length="67" mass="8105">MEFYLIKACKMNRLAFTFRQLRMTEMALKRRWAIEAYQVPRLLLCSTIHPSNFWGFSICLFLRCLLI</sequence>